<evidence type="ECO:0000313" key="2">
    <source>
        <dbReference type="Proteomes" id="UP001209107"/>
    </source>
</evidence>
<accession>A0ABT3JNG4</accession>
<gene>
    <name evidence="1" type="ORF">OK344_08760</name>
</gene>
<organism evidence="1 2">
    <name type="scientific">Kaistella yananensis</name>
    <dbReference type="NCBI Taxonomy" id="2989820"/>
    <lineage>
        <taxon>Bacteria</taxon>
        <taxon>Pseudomonadati</taxon>
        <taxon>Bacteroidota</taxon>
        <taxon>Flavobacteriia</taxon>
        <taxon>Flavobacteriales</taxon>
        <taxon>Weeksellaceae</taxon>
        <taxon>Chryseobacterium group</taxon>
        <taxon>Kaistella</taxon>
    </lineage>
</organism>
<sequence>MNLNYSKSLGLIAVLYFTVGVNAQVADSLKEKKIEEVVVINYGSVKKKNATSAISRDRRELVIHRTEQP</sequence>
<dbReference type="Proteomes" id="UP001209107">
    <property type="component" value="Unassembled WGS sequence"/>
</dbReference>
<comment type="caution">
    <text evidence="1">The sequence shown here is derived from an EMBL/GenBank/DDBJ whole genome shotgun (WGS) entry which is preliminary data.</text>
</comment>
<proteinExistence type="predicted"/>
<keyword evidence="2" id="KW-1185">Reference proteome</keyword>
<evidence type="ECO:0000313" key="1">
    <source>
        <dbReference type="EMBL" id="MCW4452298.1"/>
    </source>
</evidence>
<reference evidence="1 2" key="1">
    <citation type="submission" date="2022-10" db="EMBL/GenBank/DDBJ databases">
        <title>Kaistella sp. BT-6-1-3.</title>
        <authorList>
            <person name="Ai J."/>
            <person name="Deng Z."/>
        </authorList>
    </citation>
    <scope>NUCLEOTIDE SEQUENCE [LARGE SCALE GENOMIC DNA]</scope>
    <source>
        <strain evidence="1 2">BT6-1-3</strain>
    </source>
</reference>
<dbReference type="RefSeq" id="WP_265144439.1">
    <property type="nucleotide sequence ID" value="NZ_JAPCHZ010000004.1"/>
</dbReference>
<protein>
    <submittedName>
        <fullName evidence="1">Uncharacterized protein</fullName>
    </submittedName>
</protein>
<name>A0ABT3JNG4_9FLAO</name>
<dbReference type="EMBL" id="JAPCHZ010000004">
    <property type="protein sequence ID" value="MCW4452298.1"/>
    <property type="molecule type" value="Genomic_DNA"/>
</dbReference>